<dbReference type="HOGENOM" id="CLU_2010839_0_0_0"/>
<proteinExistence type="predicted"/>
<protein>
    <submittedName>
        <fullName evidence="1">Uncharacterized protein</fullName>
    </submittedName>
</protein>
<name>D2R898_PIRSD</name>
<evidence type="ECO:0000313" key="1">
    <source>
        <dbReference type="EMBL" id="ADB15715.1"/>
    </source>
</evidence>
<keyword evidence="2" id="KW-1185">Reference proteome</keyword>
<dbReference type="STRING" id="530564.Psta_1031"/>
<dbReference type="eggNOG" id="ENOG5032SJV">
    <property type="taxonomic scope" value="Bacteria"/>
</dbReference>
<gene>
    <name evidence="1" type="ordered locus">Psta_1031</name>
</gene>
<evidence type="ECO:0000313" key="2">
    <source>
        <dbReference type="Proteomes" id="UP000001887"/>
    </source>
</evidence>
<dbReference type="OrthoDB" id="277094at2"/>
<dbReference type="EMBL" id="CP001848">
    <property type="protein sequence ID" value="ADB15715.1"/>
    <property type="molecule type" value="Genomic_DNA"/>
</dbReference>
<reference evidence="1 2" key="1">
    <citation type="journal article" date="2009" name="Stand. Genomic Sci.">
        <title>Complete genome sequence of Pirellula staleyi type strain (ATCC 27377).</title>
        <authorList>
            <person name="Clum A."/>
            <person name="Tindall B.J."/>
            <person name="Sikorski J."/>
            <person name="Ivanova N."/>
            <person name="Mavrommatis K."/>
            <person name="Lucas S."/>
            <person name="Glavina del Rio T."/>
            <person name="Nolan M."/>
            <person name="Chen F."/>
            <person name="Tice H."/>
            <person name="Pitluck S."/>
            <person name="Cheng J.F."/>
            <person name="Chertkov O."/>
            <person name="Brettin T."/>
            <person name="Han C."/>
            <person name="Detter J.C."/>
            <person name="Kuske C."/>
            <person name="Bruce D."/>
            <person name="Goodwin L."/>
            <person name="Ovchinikova G."/>
            <person name="Pati A."/>
            <person name="Mikhailova N."/>
            <person name="Chen A."/>
            <person name="Palaniappan K."/>
            <person name="Land M."/>
            <person name="Hauser L."/>
            <person name="Chang Y.J."/>
            <person name="Jeffries C.D."/>
            <person name="Chain P."/>
            <person name="Rohde M."/>
            <person name="Goker M."/>
            <person name="Bristow J."/>
            <person name="Eisen J.A."/>
            <person name="Markowitz V."/>
            <person name="Hugenholtz P."/>
            <person name="Kyrpides N.C."/>
            <person name="Klenk H.P."/>
            <person name="Lapidus A."/>
        </authorList>
    </citation>
    <scope>NUCLEOTIDE SEQUENCE [LARGE SCALE GENOMIC DNA]</scope>
    <source>
        <strain evidence="2">ATCC 27377 / DSM 6068 / ICPB 4128</strain>
    </source>
</reference>
<organism evidence="1 2">
    <name type="scientific">Pirellula staleyi (strain ATCC 27377 / DSM 6068 / ICPB 4128)</name>
    <name type="common">Pirella staleyi</name>
    <dbReference type="NCBI Taxonomy" id="530564"/>
    <lineage>
        <taxon>Bacteria</taxon>
        <taxon>Pseudomonadati</taxon>
        <taxon>Planctomycetota</taxon>
        <taxon>Planctomycetia</taxon>
        <taxon>Pirellulales</taxon>
        <taxon>Pirellulaceae</taxon>
        <taxon>Pirellula</taxon>
    </lineage>
</organism>
<dbReference type="KEGG" id="psl:Psta_1031"/>
<sequence length="126" mass="14274">MAKCEEGYLCDICGGDVEHIFESDLYLRYVIGMIDPETLHTTKERHILCNKPLAQFIVHEKFPAVVDDSLFDKRQLDPAYVASRETLVTRGWLRLCELAQTEGLSLLEYPLPEVVEAMRSAAGRSS</sequence>
<dbReference type="Proteomes" id="UP000001887">
    <property type="component" value="Chromosome"/>
</dbReference>
<accession>D2R898</accession>
<dbReference type="AlphaFoldDB" id="D2R898"/>